<protein>
    <recommendedName>
        <fullName evidence="1">Methyltransferase FkbM domain-containing protein</fullName>
    </recommendedName>
</protein>
<evidence type="ECO:0000259" key="1">
    <source>
        <dbReference type="Pfam" id="PF05050"/>
    </source>
</evidence>
<comment type="caution">
    <text evidence="2">The sequence shown here is derived from an EMBL/GenBank/DDBJ whole genome shotgun (WGS) entry which is preliminary data.</text>
</comment>
<dbReference type="InterPro" id="IPR029063">
    <property type="entry name" value="SAM-dependent_MTases_sf"/>
</dbReference>
<dbReference type="AlphaFoldDB" id="A0A2T1KG47"/>
<accession>A0A2T1KG47</accession>
<gene>
    <name evidence="2" type="ORF">C7H08_05785</name>
</gene>
<evidence type="ECO:0000313" key="2">
    <source>
        <dbReference type="EMBL" id="PSF09104.1"/>
    </source>
</evidence>
<dbReference type="Pfam" id="PF05050">
    <property type="entry name" value="Methyltransf_21"/>
    <property type="match status" value="1"/>
</dbReference>
<dbReference type="PANTHER" id="PTHR34203:SF15">
    <property type="entry name" value="SLL1173 PROTEIN"/>
    <property type="match status" value="1"/>
</dbReference>
<reference evidence="2 3" key="1">
    <citation type="submission" date="2018-03" db="EMBL/GenBank/DDBJ databases">
        <title>Marinobacter brunus sp. nov., a marine bacterium of Gamma-proteobacteria isolated from the surface seawater of the South China Sea.</title>
        <authorList>
            <person name="Cheng H."/>
            <person name="Wu Y.-H."/>
            <person name="Xamxidin M."/>
            <person name="Xu X.-W."/>
        </authorList>
    </citation>
    <scope>NUCLEOTIDE SEQUENCE [LARGE SCALE GENOMIC DNA]</scope>
    <source>
        <strain evidence="2 3">JCM 30472</strain>
    </source>
</reference>
<name>A0A2T1KG47_9GAMM</name>
<dbReference type="RefSeq" id="WP_106670796.1">
    <property type="nucleotide sequence ID" value="NZ_BMFE01000005.1"/>
</dbReference>
<dbReference type="InterPro" id="IPR006342">
    <property type="entry name" value="FkbM_mtfrase"/>
</dbReference>
<dbReference type="SUPFAM" id="SSF53335">
    <property type="entry name" value="S-adenosyl-L-methionine-dependent methyltransferases"/>
    <property type="match status" value="1"/>
</dbReference>
<dbReference type="EMBL" id="PXNN01000009">
    <property type="protein sequence ID" value="PSF09104.1"/>
    <property type="molecule type" value="Genomic_DNA"/>
</dbReference>
<evidence type="ECO:0000313" key="3">
    <source>
        <dbReference type="Proteomes" id="UP000238385"/>
    </source>
</evidence>
<dbReference type="NCBIfam" id="TIGR01444">
    <property type="entry name" value="fkbM_fam"/>
    <property type="match status" value="1"/>
</dbReference>
<dbReference type="Gene3D" id="3.40.50.150">
    <property type="entry name" value="Vaccinia Virus protein VP39"/>
    <property type="match status" value="1"/>
</dbReference>
<keyword evidence="3" id="KW-1185">Reference proteome</keyword>
<dbReference type="PANTHER" id="PTHR34203">
    <property type="entry name" value="METHYLTRANSFERASE, FKBM FAMILY PROTEIN"/>
    <property type="match status" value="1"/>
</dbReference>
<feature type="domain" description="Methyltransferase FkbM" evidence="1">
    <location>
        <begin position="98"/>
        <end position="251"/>
    </location>
</feature>
<proteinExistence type="predicted"/>
<organism evidence="2 3">
    <name type="scientific">Marinobacter halophilus</name>
    <dbReference type="NCBI Taxonomy" id="1323740"/>
    <lineage>
        <taxon>Bacteria</taxon>
        <taxon>Pseudomonadati</taxon>
        <taxon>Pseudomonadota</taxon>
        <taxon>Gammaproteobacteria</taxon>
        <taxon>Pseudomonadales</taxon>
        <taxon>Marinobacteraceae</taxon>
        <taxon>Marinobacter</taxon>
    </lineage>
</organism>
<dbReference type="OrthoDB" id="663022at2"/>
<dbReference type="Proteomes" id="UP000238385">
    <property type="component" value="Unassembled WGS sequence"/>
</dbReference>
<dbReference type="InterPro" id="IPR052514">
    <property type="entry name" value="SAM-dependent_MTase"/>
</dbReference>
<sequence length="281" mass="31557">MQPFGSRKPSNFLARLIQIFHNASAPFFSRILAPIVRKLVTKNKQRLPIDISVDGINLRCQFTDNYSEKKFVFTPWRYDLEERKLLSGLLANGGNFIDIGANVGLYTLTAAKAMIGQPGRIIAIEPNPPTLKRLNDNLLFNLPITKDRVTVLSIGVADREGSFDLYIDTSNLGASSISDRNRSKSNTEDKDSVSIRCLPLIDILDQEAIDAIRALKIDIEGAEDKALIPFLDQCKASQLPDAIFIENSEHLWSSDLFSEIIKKGYSRKIKNRMNSVFVRNN</sequence>